<dbReference type="Proteomes" id="UP001596395">
    <property type="component" value="Unassembled WGS sequence"/>
</dbReference>
<keyword evidence="2" id="KW-1185">Reference proteome</keyword>
<proteinExistence type="predicted"/>
<gene>
    <name evidence="1" type="ORF">ACFQGB_18345</name>
</gene>
<comment type="caution">
    <text evidence="1">The sequence shown here is derived from an EMBL/GenBank/DDBJ whole genome shotgun (WGS) entry which is preliminary data.</text>
</comment>
<name>A0ABD5VH59_9EURY</name>
<protein>
    <submittedName>
        <fullName evidence="1">Uncharacterized protein</fullName>
    </submittedName>
</protein>
<dbReference type="AlphaFoldDB" id="A0ABD5VH59"/>
<dbReference type="RefSeq" id="WP_336351775.1">
    <property type="nucleotide sequence ID" value="NZ_JAZAQL010000004.1"/>
</dbReference>
<sequence length="165" mass="18539">MRTTATDAPRDASGWNWVGVAPADTAGRVKLPRALLEEGVFDQHDEAYWGHEKNTGTLVVSPAPLELEDYHSLSESRSIGSRADGHRCTVPHQYKPGTSGQLPEVLQNQDPAFDGEERVHFVYHDAVLERDTPWCFVLPESDFEERMLAPADWPETVFPKSERLL</sequence>
<dbReference type="EMBL" id="JBHSXN010000004">
    <property type="protein sequence ID" value="MFC6954832.1"/>
    <property type="molecule type" value="Genomic_DNA"/>
</dbReference>
<evidence type="ECO:0000313" key="1">
    <source>
        <dbReference type="EMBL" id="MFC6954832.1"/>
    </source>
</evidence>
<organism evidence="1 2">
    <name type="scientific">Halorubellus litoreus</name>
    <dbReference type="NCBI Taxonomy" id="755308"/>
    <lineage>
        <taxon>Archaea</taxon>
        <taxon>Methanobacteriati</taxon>
        <taxon>Methanobacteriota</taxon>
        <taxon>Stenosarchaea group</taxon>
        <taxon>Halobacteria</taxon>
        <taxon>Halobacteriales</taxon>
        <taxon>Halorubellaceae</taxon>
        <taxon>Halorubellus</taxon>
    </lineage>
</organism>
<reference evidence="1 2" key="1">
    <citation type="journal article" date="2019" name="Int. J. Syst. Evol. Microbiol.">
        <title>The Global Catalogue of Microorganisms (GCM) 10K type strain sequencing project: providing services to taxonomists for standard genome sequencing and annotation.</title>
        <authorList>
            <consortium name="The Broad Institute Genomics Platform"/>
            <consortium name="The Broad Institute Genome Sequencing Center for Infectious Disease"/>
            <person name="Wu L."/>
            <person name="Ma J."/>
        </authorList>
    </citation>
    <scope>NUCLEOTIDE SEQUENCE [LARGE SCALE GENOMIC DNA]</scope>
    <source>
        <strain evidence="1 2">GX26</strain>
    </source>
</reference>
<evidence type="ECO:0000313" key="2">
    <source>
        <dbReference type="Proteomes" id="UP001596395"/>
    </source>
</evidence>
<accession>A0ABD5VH59</accession>